<dbReference type="Proteomes" id="UP001595953">
    <property type="component" value="Unassembled WGS sequence"/>
</dbReference>
<dbReference type="InterPro" id="IPR045444">
    <property type="entry name" value="DUF6503"/>
</dbReference>
<dbReference type="RefSeq" id="WP_387964998.1">
    <property type="nucleotide sequence ID" value="NZ_JBHSGP010000014.1"/>
</dbReference>
<organism evidence="1 2">
    <name type="scientific">Geojedonia litorea</name>
    <dbReference type="NCBI Taxonomy" id="1268269"/>
    <lineage>
        <taxon>Bacteria</taxon>
        <taxon>Pseudomonadati</taxon>
        <taxon>Bacteroidota</taxon>
        <taxon>Flavobacteriia</taxon>
        <taxon>Flavobacteriales</taxon>
        <taxon>Flavobacteriaceae</taxon>
        <taxon>Geojedonia</taxon>
    </lineage>
</organism>
<dbReference type="PROSITE" id="PS51257">
    <property type="entry name" value="PROKAR_LIPOPROTEIN"/>
    <property type="match status" value="1"/>
</dbReference>
<proteinExistence type="predicted"/>
<reference evidence="2" key="1">
    <citation type="journal article" date="2019" name="Int. J. Syst. Evol. Microbiol.">
        <title>The Global Catalogue of Microorganisms (GCM) 10K type strain sequencing project: providing services to taxonomists for standard genome sequencing and annotation.</title>
        <authorList>
            <consortium name="The Broad Institute Genomics Platform"/>
            <consortium name="The Broad Institute Genome Sequencing Center for Infectious Disease"/>
            <person name="Wu L."/>
            <person name="Ma J."/>
        </authorList>
    </citation>
    <scope>NUCLEOTIDE SEQUENCE [LARGE SCALE GENOMIC DNA]</scope>
    <source>
        <strain evidence="2">CCUG 63682</strain>
    </source>
</reference>
<protein>
    <submittedName>
        <fullName evidence="1">DUF6503 family protein</fullName>
    </submittedName>
</protein>
<comment type="caution">
    <text evidence="1">The sequence shown here is derived from an EMBL/GenBank/DDBJ whole genome shotgun (WGS) entry which is preliminary data.</text>
</comment>
<name>A0ABV9N6N3_9FLAO</name>
<accession>A0ABV9N6N3</accession>
<sequence length="264" mass="30478">MMKLKILLLASILTLSACKDKTAKVLDYQTEDLDVTTSIYPEAMTKVFDAHGGVDQWKQMKTLTFTMPKETGNEITTTDLKSRKAHIDMPHHQLGFDGQEVWLLNKDTSKYEGNPRFYYNLMFYFYAMPFVLSDDGIIFTDVEPLVVDGTSHPGIKVSYESGVGESPEDEYILYYHPETHAMTWLGYTVTYFTKEKSKEFHYIKYADWQTVNGLVLPKTLEWYTVENNVPTTIRKAVNFTDVQLDEKALDPERYVKPEDAQVIE</sequence>
<evidence type="ECO:0000313" key="2">
    <source>
        <dbReference type="Proteomes" id="UP001595953"/>
    </source>
</evidence>
<dbReference type="EMBL" id="JBHSGP010000014">
    <property type="protein sequence ID" value="MFC4723531.1"/>
    <property type="molecule type" value="Genomic_DNA"/>
</dbReference>
<keyword evidence="2" id="KW-1185">Reference proteome</keyword>
<evidence type="ECO:0000313" key="1">
    <source>
        <dbReference type="EMBL" id="MFC4723531.1"/>
    </source>
</evidence>
<gene>
    <name evidence="1" type="ORF">ACFO5O_14440</name>
</gene>
<dbReference type="Pfam" id="PF20113">
    <property type="entry name" value="DUF6503"/>
    <property type="match status" value="1"/>
</dbReference>